<reference evidence="3" key="2">
    <citation type="journal article" date="2023" name="PLoS ONE">
        <title>Philodulcilactobacillus myokoensis gen. nov., sp. nov., a fructophilic, acidophilic, and agar-phobic lactic acid bacterium isolated from fermented vegetable extracts.</title>
        <authorList>
            <person name="Kouya T."/>
            <person name="Ishiyama Y."/>
            <person name="Ohashi S."/>
            <person name="Kumakubo R."/>
            <person name="Yamazaki T."/>
            <person name="Otaki T."/>
        </authorList>
    </citation>
    <scope>NUCLEOTIDE SEQUENCE</scope>
    <source>
        <strain evidence="3">WR16-4</strain>
    </source>
</reference>
<evidence type="ECO:0000313" key="4">
    <source>
        <dbReference type="Proteomes" id="UP001144204"/>
    </source>
</evidence>
<comment type="caution">
    <text evidence="3">The sequence shown here is derived from an EMBL/GenBank/DDBJ whole genome shotgun (WGS) entry which is preliminary data.</text>
</comment>
<sequence length="386" mass="44481">MMKLLTAFGFIFLQPVLWIGIIRTFLNSKNRIKQNRNQFRTAIFSHHYELKNLVINFIILGMILSIISAVIGLTLPLSWVIGYEIILLVSLVIIPWNVFPITISIGTLIGFILFHLNLNLTTKINLPFNMNWRLSNEANALFFVALLLFATWMFFNFTGGNYNTPKIYRNRRNVRIAGYPFKELSIIPMFTLIPGTWVHLVIPFWPILNFNGHTFSFMFLPVIVGLKLTIFNDVPKHEMKALSKRILKLCFFSVVLAIISCFYPIVTIYSLILIGLVYWIMILNTMHNNHPGNSIYSEVINGVRIVGIKPHSPASKMNIEIGDVILDVNHLKVNNENSFYEALLKHPTYCHLRVLDRNNRIKLTSTAIYNNSPHELGIVIFENHHN</sequence>
<keyword evidence="1" id="KW-0472">Membrane</keyword>
<evidence type="ECO:0000256" key="1">
    <source>
        <dbReference type="SAM" id="Phobius"/>
    </source>
</evidence>
<feature type="transmembrane region" description="Helical" evidence="1">
    <location>
        <begin position="77"/>
        <end position="94"/>
    </location>
</feature>
<keyword evidence="4" id="KW-1185">Reference proteome</keyword>
<keyword evidence="1" id="KW-0812">Transmembrane</keyword>
<dbReference type="InterPro" id="IPR001478">
    <property type="entry name" value="PDZ"/>
</dbReference>
<feature type="transmembrane region" description="Helical" evidence="1">
    <location>
        <begin position="214"/>
        <end position="234"/>
    </location>
</feature>
<feature type="transmembrane region" description="Helical" evidence="1">
    <location>
        <begin position="246"/>
        <end position="279"/>
    </location>
</feature>
<feature type="transmembrane region" description="Helical" evidence="1">
    <location>
        <begin position="101"/>
        <end position="120"/>
    </location>
</feature>
<feature type="domain" description="PDZ" evidence="2">
    <location>
        <begin position="297"/>
        <end position="346"/>
    </location>
</feature>
<dbReference type="RefSeq" id="WP_286136601.1">
    <property type="nucleotide sequence ID" value="NZ_BRPL01000002.1"/>
</dbReference>
<dbReference type="SUPFAM" id="SSF50156">
    <property type="entry name" value="PDZ domain-like"/>
    <property type="match status" value="1"/>
</dbReference>
<protein>
    <submittedName>
        <fullName evidence="3">Membrane protein</fullName>
    </submittedName>
</protein>
<feature type="transmembrane region" description="Helical" evidence="1">
    <location>
        <begin position="184"/>
        <end position="208"/>
    </location>
</feature>
<gene>
    <name evidence="3" type="ORF">WR164_11210</name>
</gene>
<dbReference type="Proteomes" id="UP001144204">
    <property type="component" value="Unassembled WGS sequence"/>
</dbReference>
<proteinExistence type="predicted"/>
<evidence type="ECO:0000313" key="3">
    <source>
        <dbReference type="EMBL" id="GLB47142.1"/>
    </source>
</evidence>
<dbReference type="AlphaFoldDB" id="A0A9W6B1I6"/>
<feature type="transmembrane region" description="Helical" evidence="1">
    <location>
        <begin position="6"/>
        <end position="26"/>
    </location>
</feature>
<feature type="transmembrane region" description="Helical" evidence="1">
    <location>
        <begin position="53"/>
        <end position="71"/>
    </location>
</feature>
<keyword evidence="1" id="KW-1133">Transmembrane helix</keyword>
<dbReference type="InterPro" id="IPR036034">
    <property type="entry name" value="PDZ_sf"/>
</dbReference>
<name>A0A9W6B1I6_9LACO</name>
<dbReference type="EMBL" id="BRPL01000002">
    <property type="protein sequence ID" value="GLB47142.1"/>
    <property type="molecule type" value="Genomic_DNA"/>
</dbReference>
<dbReference type="Pfam" id="PF13180">
    <property type="entry name" value="PDZ_2"/>
    <property type="match status" value="1"/>
</dbReference>
<dbReference type="Gene3D" id="2.30.42.10">
    <property type="match status" value="1"/>
</dbReference>
<feature type="transmembrane region" description="Helical" evidence="1">
    <location>
        <begin position="140"/>
        <end position="163"/>
    </location>
</feature>
<evidence type="ECO:0000259" key="2">
    <source>
        <dbReference type="Pfam" id="PF13180"/>
    </source>
</evidence>
<reference evidence="3" key="1">
    <citation type="submission" date="2022-07" db="EMBL/GenBank/DDBJ databases">
        <authorList>
            <person name="Kouya T."/>
            <person name="Ishiyama Y."/>
        </authorList>
    </citation>
    <scope>NUCLEOTIDE SEQUENCE</scope>
    <source>
        <strain evidence="3">WR16-4</strain>
    </source>
</reference>
<accession>A0A9W6B1I6</accession>
<organism evidence="3 4">
    <name type="scientific">Philodulcilactobacillus myokoensis</name>
    <dbReference type="NCBI Taxonomy" id="2929573"/>
    <lineage>
        <taxon>Bacteria</taxon>
        <taxon>Bacillati</taxon>
        <taxon>Bacillota</taxon>
        <taxon>Bacilli</taxon>
        <taxon>Lactobacillales</taxon>
        <taxon>Lactobacillaceae</taxon>
        <taxon>Philodulcilactobacillus</taxon>
    </lineage>
</organism>